<evidence type="ECO:0000256" key="5">
    <source>
        <dbReference type="SAM" id="MobiDB-lite"/>
    </source>
</evidence>
<dbReference type="InterPro" id="IPR059100">
    <property type="entry name" value="TSP3_bac"/>
</dbReference>
<proteinExistence type="predicted"/>
<dbReference type="Pfam" id="PF18884">
    <property type="entry name" value="TSP3_bac"/>
    <property type="match status" value="7"/>
</dbReference>
<evidence type="ECO:0000256" key="3">
    <source>
        <dbReference type="ARBA" id="ARBA00022729"/>
    </source>
</evidence>
<keyword evidence="2" id="KW-0964">Secreted</keyword>
<sequence>TLELTIDTTAPSAPIVEITEDVNNEGLISEDELIGDIDAVLTLPADAVEGDTVTISDGNGNTQNIILTATDIVNGTINVIISNPGDNGTIDVNAYITDVAGNVGSNSVTDSATLDLTNPLVDSFATIDITPVLTGQGDPNETLTIALDTNADGTPDVTYTITTDGNGDWSLDTETATPNSGSFPVLVDQDVIDITATDPAGNSGMGAVTVSVDSDGDGLNDNEEVTLGTDPNNPDSDGDGINDGQEVNIDNTDPLDDCSSIGGTPLDTSDCDTDGLTTSEETTLGTDPNNPDSDIDGLLDGEEVALGTDPNNPDSDGDGINDGQEVTDATNPLDDCDHIGGNALPDSDCDADGLTTAQEDAIGTDPDNADTDGDTINDGQEINDGTDPLNPCDSIGGVPTLGAGCNSEVVESGIAVSNEIITPDNDGTNDFFRIENIESFPNNTVQIYNRWGVIVYEMSGYDNVSNTFKGTSSGRATINKDSELPVGVYFYVINYVNNGENLNKSGYLYINR</sequence>
<feature type="region of interest" description="Disordered" evidence="5">
    <location>
        <begin position="197"/>
        <end position="335"/>
    </location>
</feature>
<evidence type="ECO:0000256" key="4">
    <source>
        <dbReference type="ARBA" id="ARBA00022837"/>
    </source>
</evidence>
<dbReference type="Proteomes" id="UP000192360">
    <property type="component" value="Unassembled WGS sequence"/>
</dbReference>
<name>A0A1W2AIE6_9FLAO</name>
<feature type="compositionally biased region" description="Acidic residues" evidence="5">
    <location>
        <begin position="214"/>
        <end position="224"/>
    </location>
</feature>
<dbReference type="PROSITE" id="PS00018">
    <property type="entry name" value="EF_HAND_1"/>
    <property type="match status" value="1"/>
</dbReference>
<evidence type="ECO:0000313" key="6">
    <source>
        <dbReference type="EMBL" id="SMC60456.1"/>
    </source>
</evidence>
<dbReference type="OrthoDB" id="9805017at2"/>
<feature type="non-terminal residue" evidence="6">
    <location>
        <position position="1"/>
    </location>
</feature>
<dbReference type="InterPro" id="IPR053180">
    <property type="entry name" value="Ca-binding_acidic-repeat"/>
</dbReference>
<dbReference type="InterPro" id="IPR018247">
    <property type="entry name" value="EF_Hand_1_Ca_BS"/>
</dbReference>
<dbReference type="Gene3D" id="2.60.40.10">
    <property type="entry name" value="Immunoglobulins"/>
    <property type="match status" value="2"/>
</dbReference>
<dbReference type="PANTHER" id="PTHR37467">
    <property type="entry name" value="EXPORTED CALCIUM-BINDING GLYCOPROTEIN-RELATED"/>
    <property type="match status" value="1"/>
</dbReference>
<keyword evidence="7" id="KW-1185">Reference proteome</keyword>
<dbReference type="EMBL" id="FWXO01000003">
    <property type="protein sequence ID" value="SMC60456.1"/>
    <property type="molecule type" value="Genomic_DNA"/>
</dbReference>
<keyword evidence="4" id="KW-0106">Calcium</keyword>
<keyword evidence="3" id="KW-0732">Signal</keyword>
<dbReference type="AlphaFoldDB" id="A0A1W2AIE6"/>
<dbReference type="RefSeq" id="WP_084061312.1">
    <property type="nucleotide sequence ID" value="NZ_FWXO01000003.1"/>
</dbReference>
<dbReference type="InterPro" id="IPR026341">
    <property type="entry name" value="T9SS_type_B"/>
</dbReference>
<feature type="compositionally biased region" description="Acidic residues" evidence="5">
    <location>
        <begin position="293"/>
        <end position="303"/>
    </location>
</feature>
<gene>
    <name evidence="6" type="ORF">SAMN05660703_1961</name>
</gene>
<comment type="subcellular location">
    <subcellularLocation>
        <location evidence="1">Secreted</location>
    </subcellularLocation>
</comment>
<dbReference type="PANTHER" id="PTHR37467:SF1">
    <property type="entry name" value="EXPORTED CALCIUM-BINDING GLYCOPROTEIN"/>
    <property type="match status" value="1"/>
</dbReference>
<reference evidence="6 7" key="1">
    <citation type="submission" date="2017-04" db="EMBL/GenBank/DDBJ databases">
        <authorList>
            <person name="Afonso C.L."/>
            <person name="Miller P.J."/>
            <person name="Scott M.A."/>
            <person name="Spackman E."/>
            <person name="Goraichik I."/>
            <person name="Dimitrov K.M."/>
            <person name="Suarez D.L."/>
            <person name="Swayne D.E."/>
        </authorList>
    </citation>
    <scope>NUCLEOTIDE SEQUENCE [LARGE SCALE GENOMIC DNA]</scope>
    <source>
        <strain evidence="6 7">DSM 21164</strain>
    </source>
</reference>
<evidence type="ECO:0000256" key="2">
    <source>
        <dbReference type="ARBA" id="ARBA00022525"/>
    </source>
</evidence>
<dbReference type="InterPro" id="IPR013783">
    <property type="entry name" value="Ig-like_fold"/>
</dbReference>
<organism evidence="6 7">
    <name type="scientific">Cellulophaga tyrosinoxydans</name>
    <dbReference type="NCBI Taxonomy" id="504486"/>
    <lineage>
        <taxon>Bacteria</taxon>
        <taxon>Pseudomonadati</taxon>
        <taxon>Bacteroidota</taxon>
        <taxon>Flavobacteriia</taxon>
        <taxon>Flavobacteriales</taxon>
        <taxon>Flavobacteriaceae</taxon>
        <taxon>Cellulophaga</taxon>
    </lineage>
</organism>
<accession>A0A1W2AIE6</accession>
<protein>
    <submittedName>
        <fullName evidence="6">Gliding motility-associated C-terminal domain-containing protein</fullName>
    </submittedName>
</protein>
<evidence type="ECO:0000256" key="1">
    <source>
        <dbReference type="ARBA" id="ARBA00004613"/>
    </source>
</evidence>
<evidence type="ECO:0000313" key="7">
    <source>
        <dbReference type="Proteomes" id="UP000192360"/>
    </source>
</evidence>
<feature type="compositionally biased region" description="Low complexity" evidence="5">
    <location>
        <begin position="274"/>
        <end position="286"/>
    </location>
</feature>
<dbReference type="STRING" id="504486.SAMN05660703_1961"/>
<dbReference type="NCBIfam" id="TIGR04131">
    <property type="entry name" value="Bac_Flav_CTERM"/>
    <property type="match status" value="1"/>
</dbReference>
<dbReference type="Pfam" id="PF13585">
    <property type="entry name" value="CHU_C"/>
    <property type="match status" value="1"/>
</dbReference>